<proteinExistence type="predicted"/>
<organism evidence="2">
    <name type="scientific">marine metagenome</name>
    <dbReference type="NCBI Taxonomy" id="408172"/>
    <lineage>
        <taxon>unclassified sequences</taxon>
        <taxon>metagenomes</taxon>
        <taxon>ecological metagenomes</taxon>
    </lineage>
</organism>
<reference evidence="2" key="1">
    <citation type="submission" date="2018-05" db="EMBL/GenBank/DDBJ databases">
        <authorList>
            <person name="Lanie J.A."/>
            <person name="Ng W.-L."/>
            <person name="Kazmierczak K.M."/>
            <person name="Andrzejewski T.M."/>
            <person name="Davidsen T.M."/>
            <person name="Wayne K.J."/>
            <person name="Tettelin H."/>
            <person name="Glass J.I."/>
            <person name="Rusch D."/>
            <person name="Podicherti R."/>
            <person name="Tsui H.-C.T."/>
            <person name="Winkler M.E."/>
        </authorList>
    </citation>
    <scope>NUCLEOTIDE SEQUENCE</scope>
</reference>
<dbReference type="AlphaFoldDB" id="A0A382ZF89"/>
<accession>A0A382ZF89</accession>
<feature type="domain" description="Glutaredoxin" evidence="1">
    <location>
        <begin position="6"/>
        <end position="63"/>
    </location>
</feature>
<dbReference type="InterPro" id="IPR002109">
    <property type="entry name" value="Glutaredoxin"/>
</dbReference>
<protein>
    <recommendedName>
        <fullName evidence="1">Glutaredoxin domain-containing protein</fullName>
    </recommendedName>
</protein>
<evidence type="ECO:0000259" key="1">
    <source>
        <dbReference type="Pfam" id="PF00462"/>
    </source>
</evidence>
<dbReference type="Gene3D" id="3.40.30.10">
    <property type="entry name" value="Glutaredoxin"/>
    <property type="match status" value="1"/>
</dbReference>
<dbReference type="CDD" id="cd02066">
    <property type="entry name" value="GRX_family"/>
    <property type="match status" value="1"/>
</dbReference>
<dbReference type="EMBL" id="UINC01183395">
    <property type="protein sequence ID" value="SVD94142.1"/>
    <property type="molecule type" value="Genomic_DNA"/>
</dbReference>
<gene>
    <name evidence="2" type="ORF">METZ01_LOCUS446996</name>
</gene>
<dbReference type="SUPFAM" id="SSF52833">
    <property type="entry name" value="Thioredoxin-like"/>
    <property type="match status" value="1"/>
</dbReference>
<evidence type="ECO:0000313" key="2">
    <source>
        <dbReference type="EMBL" id="SVD94142.1"/>
    </source>
</evidence>
<feature type="non-terminal residue" evidence="2">
    <location>
        <position position="95"/>
    </location>
</feature>
<dbReference type="InterPro" id="IPR036249">
    <property type="entry name" value="Thioredoxin-like_sf"/>
</dbReference>
<name>A0A382ZF89_9ZZZZ</name>
<sequence length="95" mass="10495">MNKPNITCYLKSSCGWSEGVRAVLRKHGLEWEEKDVVNNSEHRAEMVERSGQMLQPCVEINGNMLADVSGDEVEAWMLANDVVSATEAEADAPTD</sequence>
<dbReference type="Pfam" id="PF00462">
    <property type="entry name" value="Glutaredoxin"/>
    <property type="match status" value="1"/>
</dbReference>
<dbReference type="PROSITE" id="PS51354">
    <property type="entry name" value="GLUTAREDOXIN_2"/>
    <property type="match status" value="1"/>
</dbReference>